<accession>A0A9W8ZIU3</accession>
<feature type="compositionally biased region" description="Basic and acidic residues" evidence="1">
    <location>
        <begin position="512"/>
        <end position="523"/>
    </location>
</feature>
<protein>
    <submittedName>
        <fullName evidence="2">Uncharacterized protein</fullName>
    </submittedName>
</protein>
<evidence type="ECO:0000313" key="3">
    <source>
        <dbReference type="Proteomes" id="UP001140510"/>
    </source>
</evidence>
<proteinExistence type="predicted"/>
<keyword evidence="3" id="KW-1185">Reference proteome</keyword>
<evidence type="ECO:0000313" key="2">
    <source>
        <dbReference type="EMBL" id="KAJ4409281.1"/>
    </source>
</evidence>
<feature type="compositionally biased region" description="Low complexity" evidence="1">
    <location>
        <begin position="158"/>
        <end position="170"/>
    </location>
</feature>
<gene>
    <name evidence="2" type="ORF">N0V91_002637</name>
</gene>
<comment type="caution">
    <text evidence="2">The sequence shown here is derived from an EMBL/GenBank/DDBJ whole genome shotgun (WGS) entry which is preliminary data.</text>
</comment>
<reference evidence="2" key="1">
    <citation type="submission" date="2022-10" db="EMBL/GenBank/DDBJ databases">
        <title>Tapping the CABI collections for fungal endophytes: first genome assemblies for Collariella, Neodidymelliopsis, Ascochyta clinopodiicola, Didymella pomorum, Didymosphaeria variabile, Neocosmospora piperis and Neocucurbitaria cava.</title>
        <authorList>
            <person name="Hill R."/>
        </authorList>
    </citation>
    <scope>NUCLEOTIDE SEQUENCE</scope>
    <source>
        <strain evidence="2">IMI 355091</strain>
    </source>
</reference>
<feature type="compositionally biased region" description="Basic and acidic residues" evidence="1">
    <location>
        <begin position="334"/>
        <end position="366"/>
    </location>
</feature>
<feature type="region of interest" description="Disordered" evidence="1">
    <location>
        <begin position="153"/>
        <end position="184"/>
    </location>
</feature>
<dbReference type="OrthoDB" id="10638898at2759"/>
<dbReference type="AlphaFoldDB" id="A0A9W8ZIU3"/>
<evidence type="ECO:0000256" key="1">
    <source>
        <dbReference type="SAM" id="MobiDB-lite"/>
    </source>
</evidence>
<dbReference type="Proteomes" id="UP001140510">
    <property type="component" value="Unassembled WGS sequence"/>
</dbReference>
<feature type="region of interest" description="Disordered" evidence="1">
    <location>
        <begin position="333"/>
        <end position="418"/>
    </location>
</feature>
<dbReference type="EMBL" id="JAPEVA010000012">
    <property type="protein sequence ID" value="KAJ4409281.1"/>
    <property type="molecule type" value="Genomic_DNA"/>
</dbReference>
<sequence>MSSLPLPPWLELIFPGWYTDLRDGKLIPLTDEEVLRLFQQHWVEQQQQWRNMMRQQQARQVPHEVCQQYQAQYQPSTYNYGTLNMGFMNSGQQIRYQQQAPSVMQNNAQMNFGGHNVPLAPTSVQTLEPETSGEAVPESAVAAPMLIDLTSDDETTTQSAVASQSPVSQPDKIIPAPSPKPDPKYWKSGTAHLLKELGNMGHSNAWFLFTSLQEIEPPSKRYRYAATHWPTEEAAFKDIMIMSVHFIDATEMLYYRMKRDAIESDLASGTLSSDIKEGLRAHLDNEKRRLTADLFDKRQNKVDLITKEQDAMWIERMSRPEFMKRFNMKHATKANKENVRGDLAAKLDRDRARERADRKSRMERTRGASLPEAAPTVGKAKKRTGGTRASKAKPSTAEPTTGRTRVSKYKPKTKAKSRKKVAAPVAAAVVEPLPTATLEAVRPFTPSPPPEPFSKPGATDLETIEVSSLSERTVDTVTLETVRPTIPPPSDELDFEEELAAGLEDSLVQDMEPEKEQEAQHEDEGYESIDEDEDEDKDKDDDEDEDDNNDSWMRACLENGRS</sequence>
<name>A0A9W8ZIU3_9PLEO</name>
<feature type="region of interest" description="Disordered" evidence="1">
    <location>
        <begin position="478"/>
        <end position="562"/>
    </location>
</feature>
<feature type="compositionally biased region" description="Basic residues" evidence="1">
    <location>
        <begin position="405"/>
        <end position="418"/>
    </location>
</feature>
<feature type="compositionally biased region" description="Acidic residues" evidence="1">
    <location>
        <begin position="524"/>
        <end position="549"/>
    </location>
</feature>
<organism evidence="2 3">
    <name type="scientific">Didymella pomorum</name>
    <dbReference type="NCBI Taxonomy" id="749634"/>
    <lineage>
        <taxon>Eukaryota</taxon>
        <taxon>Fungi</taxon>
        <taxon>Dikarya</taxon>
        <taxon>Ascomycota</taxon>
        <taxon>Pezizomycotina</taxon>
        <taxon>Dothideomycetes</taxon>
        <taxon>Pleosporomycetidae</taxon>
        <taxon>Pleosporales</taxon>
        <taxon>Pleosporineae</taxon>
        <taxon>Didymellaceae</taxon>
        <taxon>Didymella</taxon>
    </lineage>
</organism>